<protein>
    <recommendedName>
        <fullName evidence="11 14">Protoheme IX farnesyltransferase</fullName>
        <ecNumber evidence="3 14">2.5.1.141</ecNumber>
    </recommendedName>
    <alternativeName>
        <fullName evidence="12 14">Heme B farnesyltransferase</fullName>
    </alternativeName>
    <alternativeName>
        <fullName evidence="10 14">Heme O synthase</fullName>
    </alternativeName>
</protein>
<evidence type="ECO:0000256" key="10">
    <source>
        <dbReference type="ARBA" id="ARBA00030253"/>
    </source>
</evidence>
<dbReference type="EC" id="2.5.1.141" evidence="3 14"/>
<keyword evidence="9 14" id="KW-0472">Membrane</keyword>
<dbReference type="PANTHER" id="PTHR43448:SF7">
    <property type="entry name" value="4-HYDROXYBENZOATE SOLANESYLTRANSFERASE"/>
    <property type="match status" value="1"/>
</dbReference>
<comment type="function">
    <text evidence="14">Converts heme B (protoheme IX) to heme O by substitution of the vinyl group on carbon 2 of heme B porphyrin ring with a hydroxyethyl farnesyl side group.</text>
</comment>
<evidence type="ECO:0000313" key="15">
    <source>
        <dbReference type="EMBL" id="MBA0084608.1"/>
    </source>
</evidence>
<dbReference type="HAMAP" id="MF_00154">
    <property type="entry name" value="CyoE_CtaB"/>
    <property type="match status" value="1"/>
</dbReference>
<dbReference type="PANTHER" id="PTHR43448">
    <property type="entry name" value="PROTOHEME IX FARNESYLTRANSFERASE, MITOCHONDRIAL"/>
    <property type="match status" value="1"/>
</dbReference>
<name>A0A7V8NNG5_9BACT</name>
<dbReference type="UniPathway" id="UPA00834">
    <property type="reaction ID" value="UER00712"/>
</dbReference>
<keyword evidence="5 14" id="KW-0808">Transferase</keyword>
<evidence type="ECO:0000256" key="14">
    <source>
        <dbReference type="HAMAP-Rule" id="MF_00154"/>
    </source>
</evidence>
<keyword evidence="16" id="KW-1185">Reference proteome</keyword>
<gene>
    <name evidence="15" type="primary">cyoE</name>
    <name evidence="14" type="synonym">ctaB</name>
    <name evidence="15" type="ORF">HRJ53_06415</name>
</gene>
<dbReference type="Gene3D" id="1.10.357.140">
    <property type="entry name" value="UbiA prenyltransferase"/>
    <property type="match status" value="1"/>
</dbReference>
<feature type="transmembrane region" description="Helical" evidence="14">
    <location>
        <begin position="244"/>
        <end position="262"/>
    </location>
</feature>
<comment type="pathway">
    <text evidence="2 14">Porphyrin-containing compound metabolism; heme O biosynthesis; heme O from protoheme: step 1/1.</text>
</comment>
<evidence type="ECO:0000256" key="3">
    <source>
        <dbReference type="ARBA" id="ARBA00012292"/>
    </source>
</evidence>
<dbReference type="GO" id="GO:0008495">
    <property type="term" value="F:protoheme IX farnesyltransferase activity"/>
    <property type="evidence" value="ECO:0007669"/>
    <property type="project" value="UniProtKB-UniRule"/>
</dbReference>
<dbReference type="GO" id="GO:0005886">
    <property type="term" value="C:plasma membrane"/>
    <property type="evidence" value="ECO:0007669"/>
    <property type="project" value="UniProtKB-SubCell"/>
</dbReference>
<reference evidence="15" key="1">
    <citation type="submission" date="2020-06" db="EMBL/GenBank/DDBJ databases">
        <title>Legume-microbial interactions unlock mineral nutrients during tropical forest succession.</title>
        <authorList>
            <person name="Epihov D.Z."/>
        </authorList>
    </citation>
    <scope>NUCLEOTIDE SEQUENCE [LARGE SCALE GENOMIC DNA]</scope>
    <source>
        <strain evidence="15">Pan2503</strain>
    </source>
</reference>
<comment type="catalytic activity">
    <reaction evidence="13 14">
        <text>heme b + (2E,6E)-farnesyl diphosphate + H2O = Fe(II)-heme o + diphosphate</text>
        <dbReference type="Rhea" id="RHEA:28070"/>
        <dbReference type="ChEBI" id="CHEBI:15377"/>
        <dbReference type="ChEBI" id="CHEBI:33019"/>
        <dbReference type="ChEBI" id="CHEBI:60344"/>
        <dbReference type="ChEBI" id="CHEBI:60530"/>
        <dbReference type="ChEBI" id="CHEBI:175763"/>
        <dbReference type="EC" id="2.5.1.141"/>
    </reaction>
</comment>
<dbReference type="CDD" id="cd13957">
    <property type="entry name" value="PT_UbiA_Cox10"/>
    <property type="match status" value="1"/>
</dbReference>
<dbReference type="InterPro" id="IPR044878">
    <property type="entry name" value="UbiA_sf"/>
</dbReference>
<keyword evidence="6 14" id="KW-0812">Transmembrane</keyword>
<evidence type="ECO:0000256" key="5">
    <source>
        <dbReference type="ARBA" id="ARBA00022679"/>
    </source>
</evidence>
<evidence type="ECO:0000256" key="9">
    <source>
        <dbReference type="ARBA" id="ARBA00023136"/>
    </source>
</evidence>
<evidence type="ECO:0000313" key="16">
    <source>
        <dbReference type="Proteomes" id="UP000567293"/>
    </source>
</evidence>
<keyword evidence="4 14" id="KW-1003">Cell membrane</keyword>
<evidence type="ECO:0000256" key="12">
    <source>
        <dbReference type="ARBA" id="ARBA00042475"/>
    </source>
</evidence>
<evidence type="ECO:0000256" key="11">
    <source>
        <dbReference type="ARBA" id="ARBA00040810"/>
    </source>
</evidence>
<keyword evidence="7 14" id="KW-1133">Transmembrane helix</keyword>
<comment type="caution">
    <text evidence="15">The sequence shown here is derived from an EMBL/GenBank/DDBJ whole genome shotgun (WGS) entry which is preliminary data.</text>
</comment>
<organism evidence="15 16">
    <name type="scientific">Candidatus Acidiferrum panamense</name>
    <dbReference type="NCBI Taxonomy" id="2741543"/>
    <lineage>
        <taxon>Bacteria</taxon>
        <taxon>Pseudomonadati</taxon>
        <taxon>Acidobacteriota</taxon>
        <taxon>Terriglobia</taxon>
        <taxon>Candidatus Acidiferrales</taxon>
        <taxon>Candidatus Acidiferrum</taxon>
    </lineage>
</organism>
<feature type="transmembrane region" description="Helical" evidence="14">
    <location>
        <begin position="92"/>
        <end position="111"/>
    </location>
</feature>
<dbReference type="Proteomes" id="UP000567293">
    <property type="component" value="Unassembled WGS sequence"/>
</dbReference>
<dbReference type="InterPro" id="IPR006369">
    <property type="entry name" value="Protohaem_IX_farnesylTrfase"/>
</dbReference>
<dbReference type="Pfam" id="PF01040">
    <property type="entry name" value="UbiA"/>
    <property type="match status" value="1"/>
</dbReference>
<feature type="transmembrane region" description="Helical" evidence="14">
    <location>
        <begin position="117"/>
        <end position="136"/>
    </location>
</feature>
<dbReference type="EMBL" id="JACDQQ010000636">
    <property type="protein sequence ID" value="MBA0084608.1"/>
    <property type="molecule type" value="Genomic_DNA"/>
</dbReference>
<feature type="transmembrane region" description="Helical" evidence="14">
    <location>
        <begin position="143"/>
        <end position="165"/>
    </location>
</feature>
<evidence type="ECO:0000256" key="8">
    <source>
        <dbReference type="ARBA" id="ARBA00023133"/>
    </source>
</evidence>
<feature type="transmembrane region" description="Helical" evidence="14">
    <location>
        <begin position="274"/>
        <end position="292"/>
    </location>
</feature>
<feature type="transmembrane region" description="Helical" evidence="14">
    <location>
        <begin position="53"/>
        <end position="72"/>
    </location>
</feature>
<dbReference type="GO" id="GO:0048034">
    <property type="term" value="P:heme O biosynthetic process"/>
    <property type="evidence" value="ECO:0007669"/>
    <property type="project" value="UniProtKB-UniRule"/>
</dbReference>
<evidence type="ECO:0000256" key="7">
    <source>
        <dbReference type="ARBA" id="ARBA00022989"/>
    </source>
</evidence>
<evidence type="ECO:0000256" key="13">
    <source>
        <dbReference type="ARBA" id="ARBA00047690"/>
    </source>
</evidence>
<comment type="similarity">
    <text evidence="14">Belongs to the UbiA prenyltransferase family. Protoheme IX farnesyltransferase subfamily.</text>
</comment>
<evidence type="ECO:0000256" key="6">
    <source>
        <dbReference type="ARBA" id="ARBA00022692"/>
    </source>
</evidence>
<dbReference type="NCBIfam" id="TIGR01473">
    <property type="entry name" value="cyoE_ctaB"/>
    <property type="match status" value="1"/>
</dbReference>
<dbReference type="InterPro" id="IPR000537">
    <property type="entry name" value="UbiA_prenyltransferase"/>
</dbReference>
<feature type="transmembrane region" description="Helical" evidence="14">
    <location>
        <begin position="221"/>
        <end position="238"/>
    </location>
</feature>
<evidence type="ECO:0000256" key="1">
    <source>
        <dbReference type="ARBA" id="ARBA00004651"/>
    </source>
</evidence>
<accession>A0A7V8NNG5</accession>
<dbReference type="AlphaFoldDB" id="A0A7V8NNG5"/>
<sequence>MSTIRTADLTLASRANAYVALTKPDVSLLVLITTAAGYYMGVRGPVSWLHMSHVIFGTLLIAGGTAALNHYLERESDRYMRRTASRPLPSGMLQPGRALAFGVALAMAGAVDLYLAAGLLACALGVLTCLSYLLAYTPLKKRTVWATFVGAFPGAVPPLIGWAAATGSLGRGAWLLFGILFLWQFPHFYAISWMYREDYARAGILMLPVVDREGTRTFRQIILYATALVGVSLLPAVLGLAGVVYFFGALVVCTALVQVCLWAASNKTNARAKWLMHATVLHIPVLLGLMIYDKLPR</sequence>
<evidence type="ECO:0000256" key="2">
    <source>
        <dbReference type="ARBA" id="ARBA00004919"/>
    </source>
</evidence>
<comment type="subcellular location">
    <subcellularLocation>
        <location evidence="1 14">Cell membrane</location>
        <topology evidence="1 14">Multi-pass membrane protein</topology>
    </subcellularLocation>
</comment>
<proteinExistence type="inferred from homology"/>
<evidence type="ECO:0000256" key="4">
    <source>
        <dbReference type="ARBA" id="ARBA00022475"/>
    </source>
</evidence>
<comment type="miscellaneous">
    <text evidence="14">Carbon 2 of the heme B porphyrin ring is defined according to the Fischer nomenclature.</text>
</comment>
<keyword evidence="8 14" id="KW-0350">Heme biosynthesis</keyword>
<feature type="transmembrane region" description="Helical" evidence="14">
    <location>
        <begin position="21"/>
        <end position="41"/>
    </location>
</feature>
<feature type="transmembrane region" description="Helical" evidence="14">
    <location>
        <begin position="171"/>
        <end position="191"/>
    </location>
</feature>